<dbReference type="Proteomes" id="UP001501842">
    <property type="component" value="Unassembled WGS sequence"/>
</dbReference>
<dbReference type="SUPFAM" id="SSF48371">
    <property type="entry name" value="ARM repeat"/>
    <property type="match status" value="1"/>
</dbReference>
<dbReference type="InterPro" id="IPR016024">
    <property type="entry name" value="ARM-type_fold"/>
</dbReference>
<name>A0ABN3UGR5_9ACTN</name>
<evidence type="ECO:0008006" key="3">
    <source>
        <dbReference type="Google" id="ProtNLM"/>
    </source>
</evidence>
<reference evidence="1 2" key="1">
    <citation type="journal article" date="2019" name="Int. J. Syst. Evol. Microbiol.">
        <title>The Global Catalogue of Microorganisms (GCM) 10K type strain sequencing project: providing services to taxonomists for standard genome sequencing and annotation.</title>
        <authorList>
            <consortium name="The Broad Institute Genomics Platform"/>
            <consortium name="The Broad Institute Genome Sequencing Center for Infectious Disease"/>
            <person name="Wu L."/>
            <person name="Ma J."/>
        </authorList>
    </citation>
    <scope>NUCLEOTIDE SEQUENCE [LARGE SCALE GENOMIC DNA]</scope>
    <source>
        <strain evidence="1 2">JCM 8201</strain>
    </source>
</reference>
<dbReference type="EMBL" id="BAAATZ010000021">
    <property type="protein sequence ID" value="GAA2732515.1"/>
    <property type="molecule type" value="Genomic_DNA"/>
</dbReference>
<comment type="caution">
    <text evidence="1">The sequence shown here is derived from an EMBL/GenBank/DDBJ whole genome shotgun (WGS) entry which is preliminary data.</text>
</comment>
<dbReference type="RefSeq" id="WP_344453384.1">
    <property type="nucleotide sequence ID" value="NZ_BAAATZ010000021.1"/>
</dbReference>
<organism evidence="1 2">
    <name type="scientific">Actinocorallia aurantiaca</name>
    <dbReference type="NCBI Taxonomy" id="46204"/>
    <lineage>
        <taxon>Bacteria</taxon>
        <taxon>Bacillati</taxon>
        <taxon>Actinomycetota</taxon>
        <taxon>Actinomycetes</taxon>
        <taxon>Streptosporangiales</taxon>
        <taxon>Thermomonosporaceae</taxon>
        <taxon>Actinocorallia</taxon>
    </lineage>
</organism>
<evidence type="ECO:0000313" key="1">
    <source>
        <dbReference type="EMBL" id="GAA2732515.1"/>
    </source>
</evidence>
<gene>
    <name evidence="1" type="ORF">GCM10010439_50450</name>
</gene>
<keyword evidence="2" id="KW-1185">Reference proteome</keyword>
<evidence type="ECO:0000313" key="2">
    <source>
        <dbReference type="Proteomes" id="UP001501842"/>
    </source>
</evidence>
<dbReference type="InterPro" id="IPR004830">
    <property type="entry name" value="LRR_variant"/>
</dbReference>
<sequence>MDGPPPRRWTLADLELIRLEVAMDDRLGHLTATLTPEEAAAWEERARHRTPDQLPVPDCDLAPSESVPAMAEQILAELTDDERTLRALAGSRYQGTLLHVAENPATPLAVLLGLARHTCATVVRAATGHPRLRADHLEDLYRTGGVQIRVGVLSRIDVPRHLVEKGASDAAHDVRCAAAGHPRLAPALLEALADDPAQAVRLAAARNPAASSGLLARLAADPDRDVRQSVALHPATDTTTARVLAADPSSCVRLALARGPALLCEPALAGLLSADEDEHVREELAANPACPAEVLVRLGRRGQPVTVRRAVAANPACPADVRTRLAADPSPYVRRAARC</sequence>
<dbReference type="InterPro" id="IPR011989">
    <property type="entry name" value="ARM-like"/>
</dbReference>
<protein>
    <recommendedName>
        <fullName evidence="3">Leucine rich repeat (LRR) protein</fullName>
    </recommendedName>
</protein>
<accession>A0ABN3UGR5</accession>
<proteinExistence type="predicted"/>
<dbReference type="Pfam" id="PF01816">
    <property type="entry name" value="LRV"/>
    <property type="match status" value="2"/>
</dbReference>
<dbReference type="Gene3D" id="1.25.10.10">
    <property type="entry name" value="Leucine-rich Repeat Variant"/>
    <property type="match status" value="1"/>
</dbReference>